<dbReference type="GO" id="GO:0005524">
    <property type="term" value="F:ATP binding"/>
    <property type="evidence" value="ECO:0007669"/>
    <property type="project" value="UniProtKB-KW"/>
</dbReference>
<accession>A0A5C0AUT5</accession>
<dbReference type="Gene3D" id="1.10.8.60">
    <property type="match status" value="1"/>
</dbReference>
<dbReference type="Pfam" id="PF02954">
    <property type="entry name" value="HTH_8"/>
    <property type="match status" value="1"/>
</dbReference>
<keyword evidence="5" id="KW-1185">Reference proteome</keyword>
<dbReference type="SUPFAM" id="SSF46689">
    <property type="entry name" value="Homeodomain-like"/>
    <property type="match status" value="1"/>
</dbReference>
<feature type="domain" description="Sigma-54 factor interaction" evidence="3">
    <location>
        <begin position="284"/>
        <end position="511"/>
    </location>
</feature>
<dbReference type="PANTHER" id="PTHR32071">
    <property type="entry name" value="TRANSCRIPTIONAL REGULATORY PROTEIN"/>
    <property type="match status" value="1"/>
</dbReference>
<dbReference type="InterPro" id="IPR002078">
    <property type="entry name" value="Sigma_54_int"/>
</dbReference>
<gene>
    <name evidence="4" type="ORF">FXN63_09815</name>
</gene>
<dbReference type="GO" id="GO:0006355">
    <property type="term" value="P:regulation of DNA-templated transcription"/>
    <property type="evidence" value="ECO:0007669"/>
    <property type="project" value="InterPro"/>
</dbReference>
<proteinExistence type="predicted"/>
<reference evidence="4 5" key="1">
    <citation type="submission" date="2019-08" db="EMBL/GenBank/DDBJ databases">
        <title>Amphibian skin-associated Pigmentiphaga: genome sequence and occurrence across geography and hosts.</title>
        <authorList>
            <person name="Bletz M.C."/>
            <person name="Bunk B."/>
            <person name="Sproeer C."/>
            <person name="Biwer P."/>
            <person name="Reiter S."/>
            <person name="Rabemananjara F.C.E."/>
            <person name="Schulz S."/>
            <person name="Overmann J."/>
            <person name="Vences M."/>
        </authorList>
    </citation>
    <scope>NUCLEOTIDE SEQUENCE [LARGE SCALE GENOMIC DNA]</scope>
    <source>
        <strain evidence="4 5">Mada1488</strain>
    </source>
</reference>
<dbReference type="GO" id="GO:0043565">
    <property type="term" value="F:sequence-specific DNA binding"/>
    <property type="evidence" value="ECO:0007669"/>
    <property type="project" value="InterPro"/>
</dbReference>
<evidence type="ECO:0000256" key="1">
    <source>
        <dbReference type="ARBA" id="ARBA00022741"/>
    </source>
</evidence>
<dbReference type="Gene3D" id="3.30.450.20">
    <property type="entry name" value="PAS domain"/>
    <property type="match status" value="1"/>
</dbReference>
<keyword evidence="1" id="KW-0547">Nucleotide-binding</keyword>
<dbReference type="SUPFAM" id="SSF52540">
    <property type="entry name" value="P-loop containing nucleoside triphosphate hydrolases"/>
    <property type="match status" value="1"/>
</dbReference>
<name>A0A5C0AUT5_9BURK</name>
<dbReference type="KEGG" id="pacr:FXN63_09815"/>
<evidence type="ECO:0000313" key="5">
    <source>
        <dbReference type="Proteomes" id="UP000325161"/>
    </source>
</evidence>
<dbReference type="EMBL" id="CP043046">
    <property type="protein sequence ID" value="QEI06098.1"/>
    <property type="molecule type" value="Genomic_DNA"/>
</dbReference>
<dbReference type="SMART" id="SM00382">
    <property type="entry name" value="AAA"/>
    <property type="match status" value="1"/>
</dbReference>
<dbReference type="PROSITE" id="PS50045">
    <property type="entry name" value="SIGMA54_INTERACT_4"/>
    <property type="match status" value="1"/>
</dbReference>
<dbReference type="InterPro" id="IPR003593">
    <property type="entry name" value="AAA+_ATPase"/>
</dbReference>
<dbReference type="PRINTS" id="PR01590">
    <property type="entry name" value="HTHFIS"/>
</dbReference>
<dbReference type="InterPro" id="IPR027417">
    <property type="entry name" value="P-loop_NTPase"/>
</dbReference>
<keyword evidence="2" id="KW-0067">ATP-binding</keyword>
<dbReference type="RefSeq" id="WP_148814481.1">
    <property type="nucleotide sequence ID" value="NZ_CP043046.1"/>
</dbReference>
<dbReference type="Proteomes" id="UP000325161">
    <property type="component" value="Chromosome"/>
</dbReference>
<dbReference type="AlphaFoldDB" id="A0A5C0AUT5"/>
<protein>
    <submittedName>
        <fullName evidence="4">AAA family ATPase</fullName>
    </submittedName>
</protein>
<evidence type="ECO:0000256" key="2">
    <source>
        <dbReference type="ARBA" id="ARBA00022840"/>
    </source>
</evidence>
<organism evidence="4 5">
    <name type="scientific">Pigmentiphaga aceris</name>
    <dbReference type="NCBI Taxonomy" id="1940612"/>
    <lineage>
        <taxon>Bacteria</taxon>
        <taxon>Pseudomonadati</taxon>
        <taxon>Pseudomonadota</taxon>
        <taxon>Betaproteobacteria</taxon>
        <taxon>Burkholderiales</taxon>
        <taxon>Alcaligenaceae</taxon>
        <taxon>Pigmentiphaga</taxon>
    </lineage>
</organism>
<evidence type="ECO:0000259" key="3">
    <source>
        <dbReference type="PROSITE" id="PS50045"/>
    </source>
</evidence>
<dbReference type="OrthoDB" id="9761705at2"/>
<dbReference type="Pfam" id="PF00158">
    <property type="entry name" value="Sigma54_activat"/>
    <property type="match status" value="1"/>
</dbReference>
<dbReference type="CDD" id="cd00009">
    <property type="entry name" value="AAA"/>
    <property type="match status" value="1"/>
</dbReference>
<dbReference type="InterPro" id="IPR002197">
    <property type="entry name" value="HTH_Fis"/>
</dbReference>
<dbReference type="Gene3D" id="3.40.50.300">
    <property type="entry name" value="P-loop containing nucleotide triphosphate hydrolases"/>
    <property type="match status" value="1"/>
</dbReference>
<dbReference type="Gene3D" id="1.10.10.60">
    <property type="entry name" value="Homeodomain-like"/>
    <property type="match status" value="1"/>
</dbReference>
<dbReference type="InterPro" id="IPR009057">
    <property type="entry name" value="Homeodomain-like_sf"/>
</dbReference>
<sequence>MMGGKMSGVNGVVEEIHQVFDEFSESGQVIPMENFKYFHELDLVWDLFSVLVDEGEVSLAIYDDEKLVVIRGSGHVPDSLPSSPNNQIEPVRVQADSGLLLIWRRSVHTRSLALLVSIPDDGMARQNDKALLALGKTGIHLVAQAFYVHWLSRRVRQSVRERDVVSGLIGDGLLVLDQSGFLRYINDLGKKILRIDDERQKFRDLLGFEPVISDVFQRREGYVDRKVIIPVKGVNTSLTDTAIPIMDDHGAIVSVVNIFRKLAPEQALAEQSIKKEMGVRIVAIMGESDTVKNMKDYALQVARSTENVLIYGEPGTGKSLLAKAIHGESANKERHMMVVDCARLSVHEFESHVLSSRAVRGEPGWVLNSDISGASDVATLLFEGIDFLPISTQLRLFSALVAYRQLEQPAGVSGPPRLRIMASVSDAIGVIIQEQRLHPKLHGFLSEMNILAPPLRSREGDLPRYVASFLQQEAAGAAESAVSGKLLRFLGKQAWVGNLVQLRFVVRELLRSNAGSESDRRMIGKVEEIMGVSHIPFHFSVQNFERLSMSEAEKQAIYLALQAMDFNLSRAAQVLGISRPTLYSKMKKYKLGQ</sequence>
<evidence type="ECO:0000313" key="4">
    <source>
        <dbReference type="EMBL" id="QEI06098.1"/>
    </source>
</evidence>